<feature type="compositionally biased region" description="Basic and acidic residues" evidence="1">
    <location>
        <begin position="354"/>
        <end position="368"/>
    </location>
</feature>
<feature type="region of interest" description="Disordered" evidence="1">
    <location>
        <begin position="332"/>
        <end position="369"/>
    </location>
</feature>
<sequence>MFTQLRSRPVKKGERSLDVACLCFDKGRAAKLADSSSRSKRDFSGYKRTCQSVTQSSAGDATGRVLAACCSLVNGRNTFSFPRLHGGYWLLLRAPRMYSSEQAPAYIATVHHTPLPRQVRSRRGQINFPDHRLSADQPVERNSHSTTCCISCWYRSKEKDCITHAKEKRSCCATRQIVFPLVRTVQLYKTIDSEPQFQPESSDFIIGFSGFPPTKVANLNTGGGDTLAERLTCSPPTKAIRVQFSAGSLRIFARGNRARRCRWSAVFLGDLPFPPPVHSGAISVVTAGCRRSRQSRPRDDRLLKSTEGMSEEIWSALNSELLRNDEGDWVEYGAAPERNGGRKRGSLEKPPTAHRPDDPTHAEIRSDPPEIEPVSLQYLALPLIKQLYSQLKCLVCLQRVFSVRGIEARHNRTAVTERLACSPPTQANRVQPPTGPLQDFRMWKSCRAMPLVSGFSQGSSVSAAAPYSPLSPSSALKDLTVKSCQIHFTRSSLTRYSTSGSCHGALTCDELKLDRPADKFAVNKSETCGLKAWCGGTGARTSDLLATSRPSCS</sequence>
<keyword evidence="3" id="KW-1185">Reference proteome</keyword>
<evidence type="ECO:0000313" key="3">
    <source>
        <dbReference type="Proteomes" id="UP001159363"/>
    </source>
</evidence>
<dbReference type="Proteomes" id="UP001159363">
    <property type="component" value="Chromosome 5"/>
</dbReference>
<evidence type="ECO:0000313" key="2">
    <source>
        <dbReference type="EMBL" id="KAJ8881489.1"/>
    </source>
</evidence>
<name>A0ABQ9HB39_9NEOP</name>
<accession>A0ABQ9HB39</accession>
<gene>
    <name evidence="2" type="ORF">PR048_017970</name>
</gene>
<comment type="caution">
    <text evidence="2">The sequence shown here is derived from an EMBL/GenBank/DDBJ whole genome shotgun (WGS) entry which is preliminary data.</text>
</comment>
<reference evidence="2 3" key="1">
    <citation type="submission" date="2023-02" db="EMBL/GenBank/DDBJ databases">
        <title>LHISI_Scaffold_Assembly.</title>
        <authorList>
            <person name="Stuart O.P."/>
            <person name="Cleave R."/>
            <person name="Magrath M.J.L."/>
            <person name="Mikheyev A.S."/>
        </authorList>
    </citation>
    <scope>NUCLEOTIDE SEQUENCE [LARGE SCALE GENOMIC DNA]</scope>
    <source>
        <strain evidence="2">Daus_M_001</strain>
        <tissue evidence="2">Leg muscle</tissue>
    </source>
</reference>
<protein>
    <submittedName>
        <fullName evidence="2">Uncharacterized protein</fullName>
    </submittedName>
</protein>
<dbReference type="EMBL" id="JARBHB010000006">
    <property type="protein sequence ID" value="KAJ8881489.1"/>
    <property type="molecule type" value="Genomic_DNA"/>
</dbReference>
<proteinExistence type="predicted"/>
<evidence type="ECO:0000256" key="1">
    <source>
        <dbReference type="SAM" id="MobiDB-lite"/>
    </source>
</evidence>
<organism evidence="2 3">
    <name type="scientific">Dryococelus australis</name>
    <dbReference type="NCBI Taxonomy" id="614101"/>
    <lineage>
        <taxon>Eukaryota</taxon>
        <taxon>Metazoa</taxon>
        <taxon>Ecdysozoa</taxon>
        <taxon>Arthropoda</taxon>
        <taxon>Hexapoda</taxon>
        <taxon>Insecta</taxon>
        <taxon>Pterygota</taxon>
        <taxon>Neoptera</taxon>
        <taxon>Polyneoptera</taxon>
        <taxon>Phasmatodea</taxon>
        <taxon>Verophasmatodea</taxon>
        <taxon>Anareolatae</taxon>
        <taxon>Phasmatidae</taxon>
        <taxon>Eurycanthinae</taxon>
        <taxon>Dryococelus</taxon>
    </lineage>
</organism>